<keyword evidence="2" id="KW-1185">Reference proteome</keyword>
<dbReference type="PANTHER" id="PTHR33930">
    <property type="entry name" value="ALKYL HYDROPEROXIDE REDUCTASE AHPD"/>
    <property type="match status" value="1"/>
</dbReference>
<sequence length="262" mass="27810">MTDGSPAPHDAPSMAGPDDASEARATLLRLRGVIRPWHDALLNVRPASVLRYIDLIDSVDRSWPFTPSLLQLMCVAGDAVLTHIAPEGIELHARLAIQAGASPAQVLEALEIATICGARTLAQPASALPGGANHAVSGELAEKVRSSRERFTQIFGSLPDWLERQFAIDPGYASALVDLSYAPSQPALSSRDRVLICFGVCACPAVLDPEGASFFAKAALRHGVEERELDAIRRVMTLLGLHSISYGILPATAGMETKSVAS</sequence>
<protein>
    <recommendedName>
        <fullName evidence="3">Carboxymuconolactone decarboxylase</fullName>
    </recommendedName>
</protein>
<gene>
    <name evidence="1" type="ORF">COO09_19565</name>
</gene>
<dbReference type="SUPFAM" id="SSF69118">
    <property type="entry name" value="AhpD-like"/>
    <property type="match status" value="2"/>
</dbReference>
<dbReference type="Gene3D" id="1.20.1290.10">
    <property type="entry name" value="AhpD-like"/>
    <property type="match status" value="2"/>
</dbReference>
<dbReference type="InterPro" id="IPR029032">
    <property type="entry name" value="AhpD-like"/>
</dbReference>
<dbReference type="GO" id="GO:0016491">
    <property type="term" value="F:oxidoreductase activity"/>
    <property type="evidence" value="ECO:0007669"/>
    <property type="project" value="TreeGrafter"/>
</dbReference>
<evidence type="ECO:0008006" key="3">
    <source>
        <dbReference type="Google" id="ProtNLM"/>
    </source>
</evidence>
<organism evidence="1 2">
    <name type="scientific">Rhizorhabdus dicambivorans</name>
    <dbReference type="NCBI Taxonomy" id="1850238"/>
    <lineage>
        <taxon>Bacteria</taxon>
        <taxon>Pseudomonadati</taxon>
        <taxon>Pseudomonadota</taxon>
        <taxon>Alphaproteobacteria</taxon>
        <taxon>Sphingomonadales</taxon>
        <taxon>Sphingomonadaceae</taxon>
        <taxon>Rhizorhabdus</taxon>
    </lineage>
</organism>
<name>A0A2A4FQT4_9SPHN</name>
<dbReference type="Proteomes" id="UP000218934">
    <property type="component" value="Unassembled WGS sequence"/>
</dbReference>
<dbReference type="PANTHER" id="PTHR33930:SF2">
    <property type="entry name" value="BLR3452 PROTEIN"/>
    <property type="match status" value="1"/>
</dbReference>
<evidence type="ECO:0000313" key="2">
    <source>
        <dbReference type="Proteomes" id="UP000218934"/>
    </source>
</evidence>
<proteinExistence type="predicted"/>
<dbReference type="AlphaFoldDB" id="A0A2A4FQT4"/>
<evidence type="ECO:0000313" key="1">
    <source>
        <dbReference type="EMBL" id="PCE40527.1"/>
    </source>
</evidence>
<dbReference type="EMBL" id="NWUF01000026">
    <property type="protein sequence ID" value="PCE40527.1"/>
    <property type="molecule type" value="Genomic_DNA"/>
</dbReference>
<comment type="caution">
    <text evidence="1">The sequence shown here is derived from an EMBL/GenBank/DDBJ whole genome shotgun (WGS) entry which is preliminary data.</text>
</comment>
<reference evidence="1 2" key="1">
    <citation type="submission" date="2017-09" db="EMBL/GenBank/DDBJ databases">
        <title>The Catabolism of 3,6-Dichlorosalicylic acid is Initiated by the Cytochrome P450 Monooxygenase DsmABC in Rhizorhabdus dicambivorans Ndbn-20.</title>
        <authorList>
            <person name="Na L."/>
        </authorList>
    </citation>
    <scope>NUCLEOTIDE SEQUENCE [LARGE SCALE GENOMIC DNA]</scope>
    <source>
        <strain evidence="1 2">Ndbn-20m</strain>
    </source>
</reference>
<accession>A0A2A4FQT4</accession>